<accession>A0A7R7EIL9</accession>
<evidence type="ECO:0000313" key="7">
    <source>
        <dbReference type="EMBL" id="BCN29860.1"/>
    </source>
</evidence>
<feature type="transmembrane region" description="Helical" evidence="5">
    <location>
        <begin position="328"/>
        <end position="346"/>
    </location>
</feature>
<dbReference type="InterPro" id="IPR013525">
    <property type="entry name" value="ABC2_TM"/>
</dbReference>
<feature type="transmembrane region" description="Helical" evidence="5">
    <location>
        <begin position="261"/>
        <end position="282"/>
    </location>
</feature>
<evidence type="ECO:0000256" key="1">
    <source>
        <dbReference type="ARBA" id="ARBA00004141"/>
    </source>
</evidence>
<gene>
    <name evidence="7" type="ORF">bsdtb5_11550</name>
</gene>
<dbReference type="EMBL" id="AP024169">
    <property type="protein sequence ID" value="BCN29860.1"/>
    <property type="molecule type" value="Genomic_DNA"/>
</dbReference>
<comment type="subcellular location">
    <subcellularLocation>
        <location evidence="1">Membrane</location>
        <topology evidence="1">Multi-pass membrane protein</topology>
    </subcellularLocation>
</comment>
<dbReference type="GO" id="GO:0016020">
    <property type="term" value="C:membrane"/>
    <property type="evidence" value="ECO:0007669"/>
    <property type="project" value="UniProtKB-SubCell"/>
</dbReference>
<name>A0A7R7EIL9_9FIRM</name>
<keyword evidence="4 5" id="KW-0472">Membrane</keyword>
<keyword evidence="3 5" id="KW-1133">Transmembrane helix</keyword>
<evidence type="ECO:0000256" key="3">
    <source>
        <dbReference type="ARBA" id="ARBA00022989"/>
    </source>
</evidence>
<feature type="domain" description="ABC-2 type transporter transmembrane" evidence="6">
    <location>
        <begin position="108"/>
        <end position="344"/>
    </location>
</feature>
<feature type="transmembrane region" description="Helical" evidence="5">
    <location>
        <begin position="12"/>
        <end position="30"/>
    </location>
</feature>
<evidence type="ECO:0000256" key="2">
    <source>
        <dbReference type="ARBA" id="ARBA00022692"/>
    </source>
</evidence>
<evidence type="ECO:0000256" key="5">
    <source>
        <dbReference type="SAM" id="Phobius"/>
    </source>
</evidence>
<dbReference type="GO" id="GO:0140359">
    <property type="term" value="F:ABC-type transporter activity"/>
    <property type="evidence" value="ECO:0007669"/>
    <property type="project" value="InterPro"/>
</dbReference>
<dbReference type="Proteomes" id="UP000595897">
    <property type="component" value="Chromosome"/>
</dbReference>
<evidence type="ECO:0000313" key="8">
    <source>
        <dbReference type="Proteomes" id="UP000595897"/>
    </source>
</evidence>
<organism evidence="7 8">
    <name type="scientific">Anaeromicropila herbilytica</name>
    <dbReference type="NCBI Taxonomy" id="2785025"/>
    <lineage>
        <taxon>Bacteria</taxon>
        <taxon>Bacillati</taxon>
        <taxon>Bacillota</taxon>
        <taxon>Clostridia</taxon>
        <taxon>Lachnospirales</taxon>
        <taxon>Lachnospiraceae</taxon>
        <taxon>Anaeromicropila</taxon>
    </lineage>
</organism>
<reference evidence="7 8" key="1">
    <citation type="submission" date="2020-11" db="EMBL/GenBank/DDBJ databases">
        <title>Draft genome sequencing of a Lachnospiraceae strain isolated from anoxic soil subjected to BSD treatment.</title>
        <authorList>
            <person name="Uek A."/>
            <person name="Tonouchi A."/>
        </authorList>
    </citation>
    <scope>NUCLEOTIDE SEQUENCE [LARGE SCALE GENOMIC DNA]</scope>
    <source>
        <strain evidence="7 8">TB5</strain>
    </source>
</reference>
<feature type="transmembrane region" description="Helical" evidence="5">
    <location>
        <begin position="209"/>
        <end position="231"/>
    </location>
</feature>
<evidence type="ECO:0000259" key="6">
    <source>
        <dbReference type="Pfam" id="PF12698"/>
    </source>
</evidence>
<dbReference type="Pfam" id="PF12698">
    <property type="entry name" value="ABC2_membrane_3"/>
    <property type="match status" value="1"/>
</dbReference>
<protein>
    <submittedName>
        <fullName evidence="7">ABC transporter permease</fullName>
    </submittedName>
</protein>
<keyword evidence="2 5" id="KW-0812">Transmembrane</keyword>
<sequence length="423" mass="48608">MFVTLFQKECKQILKSFTYYLFIVLLVLFFNSQLSDFTMIHKPVEGSKNYGTTYSKDKDFIMQQTTNLLVTDYLSNDYIAYPIGFYKDVKLNKRKQEKIANILEEITGWKDKELRKQVKDNSEIIYVTNNNKNNVKKRIQLKSNYNIPILDTINYHKFIKRMGKVDKIIGGGSSYAPDGIYHNAEKPLTYKEALDEYNDILYKDHVTNAYARIFCDYIGIMLAILPIFLAVTRGLRDKRAKAHDVIFVTQSSSTIIILSRYLATVVMAVLPVILLGFVEALQTNYYANSLGVSPDYFAYPKLIGYWLLPIILVVTALGFFLTELTNSAIGILVQGCWWFISIFSSMNKLVGSAGRNLVPRFNTVGEHDEFIKMYPELIVNRIGYSILALLLVIATIIVYQYKRKGMLASDRTLLSNWKNKRKA</sequence>
<dbReference type="AlphaFoldDB" id="A0A7R7EIL9"/>
<dbReference type="KEGG" id="ahb:bsdtb5_11550"/>
<keyword evidence="8" id="KW-1185">Reference proteome</keyword>
<feature type="transmembrane region" description="Helical" evidence="5">
    <location>
        <begin position="302"/>
        <end position="321"/>
    </location>
</feature>
<dbReference type="RefSeq" id="WP_271715116.1">
    <property type="nucleotide sequence ID" value="NZ_AP024169.1"/>
</dbReference>
<evidence type="ECO:0000256" key="4">
    <source>
        <dbReference type="ARBA" id="ARBA00023136"/>
    </source>
</evidence>
<feature type="transmembrane region" description="Helical" evidence="5">
    <location>
        <begin position="382"/>
        <end position="401"/>
    </location>
</feature>
<proteinExistence type="predicted"/>